<evidence type="ECO:0000313" key="2">
    <source>
        <dbReference type="Proteomes" id="UP000204221"/>
    </source>
</evidence>
<gene>
    <name evidence="1" type="ORF">AHOG_24160</name>
</gene>
<sequence length="159" mass="17456">MPESGIGGRTDAPGCAAEPADTAADHAELIAELRRRGVKISPRKVVRMTRLRDGRVAWLETGSTTAGLAHILEARKVRTFERAGVPREWIVTVVFAAVERGRLIGYHGVGRPVYEVETDAGVRRVSVDVSDNGFIVGAHPVSLRTKVRRHRDRTRTESP</sequence>
<dbReference type="OrthoDB" id="4499611at2"/>
<accession>A0A221W933</accession>
<name>A0A221W933_9PSEU</name>
<organism evidence="1 2">
    <name type="scientific">Actinoalloteichus hoggarensis</name>
    <dbReference type="NCBI Taxonomy" id="1470176"/>
    <lineage>
        <taxon>Bacteria</taxon>
        <taxon>Bacillati</taxon>
        <taxon>Actinomycetota</taxon>
        <taxon>Actinomycetes</taxon>
        <taxon>Pseudonocardiales</taxon>
        <taxon>Pseudonocardiaceae</taxon>
        <taxon>Actinoalloteichus</taxon>
    </lineage>
</organism>
<dbReference type="KEGG" id="ahg:AHOG_24160"/>
<proteinExistence type="predicted"/>
<dbReference type="EMBL" id="CP022521">
    <property type="protein sequence ID" value="ASO22438.1"/>
    <property type="molecule type" value="Genomic_DNA"/>
</dbReference>
<dbReference type="RefSeq" id="WP_093943394.1">
    <property type="nucleotide sequence ID" value="NZ_CP022521.1"/>
</dbReference>
<protein>
    <submittedName>
        <fullName evidence="1">Uncharacterized protein</fullName>
    </submittedName>
</protein>
<keyword evidence="2" id="KW-1185">Reference proteome</keyword>
<evidence type="ECO:0000313" key="1">
    <source>
        <dbReference type="EMBL" id="ASO22438.1"/>
    </source>
</evidence>
<reference evidence="1 2" key="1">
    <citation type="submission" date="2017-07" db="EMBL/GenBank/DDBJ databases">
        <title>Complete genome sequence of Actinoalloteichus hoggarensis DSM 45943, type strain of Actinoalloteichus hoggarensis.</title>
        <authorList>
            <person name="Ruckert C."/>
            <person name="Nouioui I."/>
            <person name="Willmese J."/>
            <person name="van Wezel G."/>
            <person name="Klenk H.-P."/>
            <person name="Kalinowski J."/>
            <person name="Zotchev S.B."/>
        </authorList>
    </citation>
    <scope>NUCLEOTIDE SEQUENCE [LARGE SCALE GENOMIC DNA]</scope>
    <source>
        <strain evidence="1 2">DSM 45943</strain>
    </source>
</reference>
<dbReference type="Proteomes" id="UP000204221">
    <property type="component" value="Chromosome"/>
</dbReference>
<dbReference type="AlphaFoldDB" id="A0A221W933"/>